<evidence type="ECO:0000313" key="2">
    <source>
        <dbReference type="EMBL" id="MAA20412.1"/>
    </source>
</evidence>
<accession>A0A224Z2V0</accession>
<feature type="region of interest" description="Disordered" evidence="1">
    <location>
        <begin position="1"/>
        <end position="75"/>
    </location>
</feature>
<proteinExistence type="predicted"/>
<feature type="compositionally biased region" description="Polar residues" evidence="1">
    <location>
        <begin position="31"/>
        <end position="47"/>
    </location>
</feature>
<feature type="compositionally biased region" description="Low complexity" evidence="1">
    <location>
        <begin position="48"/>
        <end position="64"/>
    </location>
</feature>
<dbReference type="EMBL" id="GFPF01009266">
    <property type="protein sequence ID" value="MAA20412.1"/>
    <property type="molecule type" value="Transcribed_RNA"/>
</dbReference>
<name>A0A224Z2V0_9ACAR</name>
<reference evidence="2" key="1">
    <citation type="journal article" date="2017" name="Parasit. Vectors">
        <title>Sialotranscriptomics of Rhipicephalus zambeziensis reveals intricate expression profiles of secretory proteins and suggests tight temporal transcriptional regulation during blood-feeding.</title>
        <authorList>
            <person name="de Castro M.H."/>
            <person name="de Klerk D."/>
            <person name="Pienaar R."/>
            <person name="Rees D.J.G."/>
            <person name="Mans B.J."/>
        </authorList>
    </citation>
    <scope>NUCLEOTIDE SEQUENCE</scope>
    <source>
        <tissue evidence="2">Salivary glands</tissue>
    </source>
</reference>
<protein>
    <submittedName>
        <fullName evidence="2">Kinesin light chain</fullName>
    </submittedName>
</protein>
<evidence type="ECO:0000256" key="1">
    <source>
        <dbReference type="SAM" id="MobiDB-lite"/>
    </source>
</evidence>
<dbReference type="AlphaFoldDB" id="A0A224Z2V0"/>
<sequence>MPYLDFSTHKDKRQSGSGKSGSRRGSRESLDSVNYDGQPQDEQSAQQPPTNTSTPLTPSTTASSGQRSDQPPQGIKTKLFSALGFHSLSPSS</sequence>
<organism evidence="2">
    <name type="scientific">Rhipicephalus zambeziensis</name>
    <dbReference type="NCBI Taxonomy" id="60191"/>
    <lineage>
        <taxon>Eukaryota</taxon>
        <taxon>Metazoa</taxon>
        <taxon>Ecdysozoa</taxon>
        <taxon>Arthropoda</taxon>
        <taxon>Chelicerata</taxon>
        <taxon>Arachnida</taxon>
        <taxon>Acari</taxon>
        <taxon>Parasitiformes</taxon>
        <taxon>Ixodida</taxon>
        <taxon>Ixodoidea</taxon>
        <taxon>Ixodidae</taxon>
        <taxon>Rhipicephalinae</taxon>
        <taxon>Rhipicephalus</taxon>
        <taxon>Rhipicephalus</taxon>
    </lineage>
</organism>